<sequence>MKLNYYTYTVKFKTSGITCKTCVKDIIDTYCTHQKKQEILEKTHQQTSRKLYFAKAASYMSVYYLMTPTELHNYRKLDKASGTVEDLQSIIGDASLEKVTYVYLDEHLPIIGIAASHGGATDEDVEYYLNQVLNGLILSPEYTLELKPINSGVAKSDIKNIQMLSEAKILLRNNSSQFSKLKSFFNASSNTDNLEIEIRVKRKANSRADIKQQIAPLLDIIRNDSSDEAFSEVYLRGKAHSAQETIKDILLDKEMIVFDIIYPKSGNTIETQIQNKRYANEQVSILAIQEFNRYGSKLKNEIPCLRWASLNNQNSY</sequence>
<organism evidence="1">
    <name type="scientific">Providencia rettgeri</name>
    <dbReference type="NCBI Taxonomy" id="587"/>
    <lineage>
        <taxon>Bacteria</taxon>
        <taxon>Pseudomonadati</taxon>
        <taxon>Pseudomonadota</taxon>
        <taxon>Gammaproteobacteria</taxon>
        <taxon>Enterobacterales</taxon>
        <taxon>Morganellaceae</taxon>
        <taxon>Providencia</taxon>
    </lineage>
</organism>
<reference evidence="1" key="1">
    <citation type="submission" date="2023-10" db="EMBL/GenBank/DDBJ databases">
        <authorList>
            <consortium name="Clinical and Environmental Microbiology Branch: Whole genome sequencing antimicrobial resistance pathogens in the healthcare setting"/>
        </authorList>
    </citation>
    <scope>NUCLEOTIDE SEQUENCE</scope>
    <source>
        <strain evidence="1">2020QW-00022</strain>
    </source>
</reference>
<name>A0AAD2VTR5_PRORE</name>
<evidence type="ECO:0000313" key="1">
    <source>
        <dbReference type="EMBL" id="ELR5217896.1"/>
    </source>
</evidence>
<dbReference type="Pfam" id="PF15969">
    <property type="entry name" value="RexA"/>
    <property type="match status" value="1"/>
</dbReference>
<accession>A0AAD2VTR5</accession>
<dbReference type="EMBL" id="ABEXCJ040000003">
    <property type="protein sequence ID" value="ELR5217896.1"/>
    <property type="molecule type" value="Genomic_DNA"/>
</dbReference>
<protein>
    <submittedName>
        <fullName evidence="1">Uncharacterized protein</fullName>
    </submittedName>
</protein>
<dbReference type="AlphaFoldDB" id="A0AAD2VTR5"/>
<gene>
    <name evidence="2" type="ORF">M0K77_002411</name>
    <name evidence="1" type="ORF">M0K77_RS12055</name>
</gene>
<dbReference type="InterPro" id="IPR031894">
    <property type="entry name" value="RexA"/>
</dbReference>
<proteinExistence type="predicted"/>
<comment type="caution">
    <text evidence="1">The sequence shown here is derived from an EMBL/GenBank/DDBJ whole genome shotgun (WGS) entry which is preliminary data.</text>
</comment>
<dbReference type="EMBL" id="ABEXCJ050000003">
    <property type="protein sequence ID" value="EMR4590083.1"/>
    <property type="molecule type" value="Genomic_DNA"/>
</dbReference>
<evidence type="ECO:0000313" key="2">
    <source>
        <dbReference type="EMBL" id="EMR4590083.1"/>
    </source>
</evidence>